<dbReference type="GO" id="GO:0006508">
    <property type="term" value="P:proteolysis"/>
    <property type="evidence" value="ECO:0007669"/>
    <property type="project" value="UniProtKB-KW"/>
</dbReference>
<evidence type="ECO:0000256" key="1">
    <source>
        <dbReference type="ARBA" id="ARBA00005234"/>
    </source>
</evidence>
<dbReference type="Gene3D" id="3.40.395.10">
    <property type="entry name" value="Adenoviral Proteinase, Chain A"/>
    <property type="match status" value="1"/>
</dbReference>
<evidence type="ECO:0000256" key="2">
    <source>
        <dbReference type="ARBA" id="ARBA00022670"/>
    </source>
</evidence>
<feature type="region of interest" description="Disordered" evidence="4">
    <location>
        <begin position="409"/>
        <end position="429"/>
    </location>
</feature>
<feature type="region of interest" description="Disordered" evidence="4">
    <location>
        <begin position="370"/>
        <end position="392"/>
    </location>
</feature>
<keyword evidence="7" id="KW-1185">Reference proteome</keyword>
<evidence type="ECO:0000313" key="7">
    <source>
        <dbReference type="Proteomes" id="UP001415857"/>
    </source>
</evidence>
<evidence type="ECO:0000313" key="6">
    <source>
        <dbReference type="EMBL" id="KAK9271240.1"/>
    </source>
</evidence>
<dbReference type="AlphaFoldDB" id="A0AAP0NE26"/>
<dbReference type="Proteomes" id="UP001415857">
    <property type="component" value="Unassembled WGS sequence"/>
</dbReference>
<reference evidence="6 7" key="1">
    <citation type="journal article" date="2024" name="Plant J.">
        <title>Genome sequences and population genomics reveal climatic adaptation and genomic divergence between two closely related sweetgum species.</title>
        <authorList>
            <person name="Xu W.Q."/>
            <person name="Ren C.Q."/>
            <person name="Zhang X.Y."/>
            <person name="Comes H.P."/>
            <person name="Liu X.H."/>
            <person name="Li Y.G."/>
            <person name="Kettle C.J."/>
            <person name="Jalonen R."/>
            <person name="Gaisberger H."/>
            <person name="Ma Y.Z."/>
            <person name="Qiu Y.X."/>
        </authorList>
    </citation>
    <scope>NUCLEOTIDE SEQUENCE [LARGE SCALE GENOMIC DNA]</scope>
    <source>
        <strain evidence="6">Hangzhou</strain>
    </source>
</reference>
<dbReference type="EMBL" id="JBBPBK010000014">
    <property type="protein sequence ID" value="KAK9271240.1"/>
    <property type="molecule type" value="Genomic_DNA"/>
</dbReference>
<dbReference type="PANTHER" id="PTHR47764:SF2">
    <property type="entry name" value="UBIQUITIN-LIKE PROTEASE FAMILY PROFILE DOMAIN-CONTAINING PROTEIN"/>
    <property type="match status" value="1"/>
</dbReference>
<proteinExistence type="inferred from homology"/>
<dbReference type="Pfam" id="PF02902">
    <property type="entry name" value="Peptidase_C48"/>
    <property type="match status" value="1"/>
</dbReference>
<protein>
    <recommendedName>
        <fullName evidence="5">Ubiquitin-like protease family profile domain-containing protein</fullName>
    </recommendedName>
</protein>
<organism evidence="6 7">
    <name type="scientific">Liquidambar formosana</name>
    <name type="common">Formosan gum</name>
    <dbReference type="NCBI Taxonomy" id="63359"/>
    <lineage>
        <taxon>Eukaryota</taxon>
        <taxon>Viridiplantae</taxon>
        <taxon>Streptophyta</taxon>
        <taxon>Embryophyta</taxon>
        <taxon>Tracheophyta</taxon>
        <taxon>Spermatophyta</taxon>
        <taxon>Magnoliopsida</taxon>
        <taxon>eudicotyledons</taxon>
        <taxon>Gunneridae</taxon>
        <taxon>Pentapetalae</taxon>
        <taxon>Saxifragales</taxon>
        <taxon>Altingiaceae</taxon>
        <taxon>Liquidambar</taxon>
    </lineage>
</organism>
<dbReference type="SUPFAM" id="SSF54001">
    <property type="entry name" value="Cysteine proteinases"/>
    <property type="match status" value="1"/>
</dbReference>
<comment type="similarity">
    <text evidence="1">Belongs to the peptidase C48 family.</text>
</comment>
<comment type="caution">
    <text evidence="6">The sequence shown here is derived from an EMBL/GenBank/DDBJ whole genome shotgun (WGS) entry which is preliminary data.</text>
</comment>
<dbReference type="PANTHER" id="PTHR47764">
    <property type="entry name" value="UBIQUITIN-LIKE-SPECIFIC PROTEASE 2B-RELATED"/>
    <property type="match status" value="1"/>
</dbReference>
<keyword evidence="3" id="KW-0378">Hydrolase</keyword>
<keyword evidence="2" id="KW-0645">Protease</keyword>
<name>A0AAP0NE26_LIQFO</name>
<dbReference type="InterPro" id="IPR003653">
    <property type="entry name" value="Peptidase_C48_C"/>
</dbReference>
<evidence type="ECO:0000256" key="3">
    <source>
        <dbReference type="ARBA" id="ARBA00022801"/>
    </source>
</evidence>
<sequence length="429" mass="48269">MRVRKWTRKLNLFEKDYIFIPVNFSLHWSLVVICHPGEVANFKDEDKDKALKVPCILHMDSIKGTHTGLKNHVQSYLWEEWKERQNEASEEMSSKFFNLRFVPLELPQQENSFDCGLFLLHYAELFLEEAPLNFNPFKITKFSNFLSVDWFPPAEASLKRALIQRIIYELLENCPREISPAACSEEQQSSKFVEHNNENETDVEFLSERCSPAKACHGNLLSCRAGQGIEMTLLAASSVRSSEFVNDSSMVLREFFEPGATTGSLLEGQYPPFDETTSFCQLKGAMPQLEEDTETGEHFAYSPPGRTGSRPMDGITPLGCSVSYSSRGFGAQTSWLAGISMEQEHEDVDSSPETSICASDDSLDAGIIEDSPVREDVGPSQKENTDLQGLPSMENIECFTESLASASSEMQETTVFEDLQNPDKIARKQ</sequence>
<accession>A0AAP0NE26</accession>
<dbReference type="PROSITE" id="PS50600">
    <property type="entry name" value="ULP_PROTEASE"/>
    <property type="match status" value="1"/>
</dbReference>
<evidence type="ECO:0000259" key="5">
    <source>
        <dbReference type="PROSITE" id="PS50600"/>
    </source>
</evidence>
<gene>
    <name evidence="6" type="ORF">L1049_026830</name>
</gene>
<feature type="domain" description="Ubiquitin-like protease family profile" evidence="5">
    <location>
        <begin position="1"/>
        <end position="126"/>
    </location>
</feature>
<dbReference type="InterPro" id="IPR038765">
    <property type="entry name" value="Papain-like_cys_pep_sf"/>
</dbReference>
<dbReference type="GO" id="GO:0008234">
    <property type="term" value="F:cysteine-type peptidase activity"/>
    <property type="evidence" value="ECO:0007669"/>
    <property type="project" value="InterPro"/>
</dbReference>
<evidence type="ECO:0000256" key="4">
    <source>
        <dbReference type="SAM" id="MobiDB-lite"/>
    </source>
</evidence>